<organism evidence="3 4">
    <name type="scientific">Adhaeribacter arboris</name>
    <dbReference type="NCBI Taxonomy" id="2072846"/>
    <lineage>
        <taxon>Bacteria</taxon>
        <taxon>Pseudomonadati</taxon>
        <taxon>Bacteroidota</taxon>
        <taxon>Cytophagia</taxon>
        <taxon>Cytophagales</taxon>
        <taxon>Hymenobacteraceae</taxon>
        <taxon>Adhaeribacter</taxon>
    </lineage>
</organism>
<proteinExistence type="predicted"/>
<evidence type="ECO:0000256" key="1">
    <source>
        <dbReference type="SAM" id="Coils"/>
    </source>
</evidence>
<dbReference type="Proteomes" id="UP000240357">
    <property type="component" value="Unassembled WGS sequence"/>
</dbReference>
<evidence type="ECO:0000313" key="4">
    <source>
        <dbReference type="Proteomes" id="UP000240357"/>
    </source>
</evidence>
<keyword evidence="4" id="KW-1185">Reference proteome</keyword>
<keyword evidence="2" id="KW-0472">Membrane</keyword>
<comment type="caution">
    <text evidence="3">The sequence shown here is derived from an EMBL/GenBank/DDBJ whole genome shotgun (WGS) entry which is preliminary data.</text>
</comment>
<name>A0A2T2YF31_9BACT</name>
<accession>A0A2T2YF31</accession>
<sequence>MSDFEMKNKKLWIGIGIVFLMLFLLIGLIKSCQHENQNAKRVDNHDKLINQSLDNSTIEAQYRAQSDIREKLIRDSLKEERALRIAAEAQDTVIVNRYFKVPTLDNGKAVIASKDKVISSLKKESKTKDGVILEKDTQLESYDNENKQLKLTQAELDKEFQNLNAKYVKDTKPKNWNISLSAGYGIAPTETFKPVPFVGISIGKTIVRF</sequence>
<evidence type="ECO:0000313" key="3">
    <source>
        <dbReference type="EMBL" id="PSR54117.1"/>
    </source>
</evidence>
<dbReference type="EMBL" id="PYFT01000001">
    <property type="protein sequence ID" value="PSR54117.1"/>
    <property type="molecule type" value="Genomic_DNA"/>
</dbReference>
<keyword evidence="2" id="KW-1133">Transmembrane helix</keyword>
<protein>
    <submittedName>
        <fullName evidence="3">Uncharacterized protein</fullName>
    </submittedName>
</protein>
<keyword evidence="2" id="KW-0812">Transmembrane</keyword>
<gene>
    <name evidence="3" type="ORF">AHMF7605_11605</name>
</gene>
<keyword evidence="1" id="KW-0175">Coiled coil</keyword>
<feature type="coiled-coil region" evidence="1">
    <location>
        <begin position="139"/>
        <end position="166"/>
    </location>
</feature>
<dbReference type="AlphaFoldDB" id="A0A2T2YF31"/>
<feature type="transmembrane region" description="Helical" evidence="2">
    <location>
        <begin position="12"/>
        <end position="29"/>
    </location>
</feature>
<reference evidence="3 4" key="1">
    <citation type="submission" date="2018-03" db="EMBL/GenBank/DDBJ databases">
        <title>Adhaeribacter sp. HMF7605 Genome sequencing and assembly.</title>
        <authorList>
            <person name="Kang H."/>
            <person name="Kang J."/>
            <person name="Cha I."/>
            <person name="Kim H."/>
            <person name="Joh K."/>
        </authorList>
    </citation>
    <scope>NUCLEOTIDE SEQUENCE [LARGE SCALE GENOMIC DNA]</scope>
    <source>
        <strain evidence="3 4">HMF7605</strain>
    </source>
</reference>
<evidence type="ECO:0000256" key="2">
    <source>
        <dbReference type="SAM" id="Phobius"/>
    </source>
</evidence>